<proteinExistence type="inferred from homology"/>
<comment type="similarity">
    <text evidence="1">Belongs to the peptidase S49 family.</text>
</comment>
<sequence length="247" mass="26563">MKPLYCEETAWLASMRQRKSLEPKAAGNPDFDFSFFIQTRQKARVVGSSLVIEVIGPLYGNGVPLNEVLGGTNYQSIVEEIKAAAGNIDEVVFVFDSPGGDVQGCHETAELIKSLPVETVAYVKGMCCSAAYYLASACDQVIVTETALVGSIGTVISLWNAKSEEILTITNDDAVFKHPETPMNAEAIAYYRDLCNKIAGRFQEFVASGRPGLSADAFSGKVFVAEDAASLGLIDDVMPWVDFPGAN</sequence>
<dbReference type="EMBL" id="PJKA01000013">
    <property type="protein sequence ID" value="PNC17329.1"/>
    <property type="molecule type" value="Genomic_DNA"/>
</dbReference>
<evidence type="ECO:0000256" key="1">
    <source>
        <dbReference type="ARBA" id="ARBA00008683"/>
    </source>
</evidence>
<dbReference type="OrthoDB" id="1490107at2"/>
<dbReference type="GO" id="GO:0006508">
    <property type="term" value="P:proteolysis"/>
    <property type="evidence" value="ECO:0007669"/>
    <property type="project" value="InterPro"/>
</dbReference>
<name>A0A2N8HBU6_9BACT</name>
<reference evidence="3 4" key="1">
    <citation type="journal article" date="2017" name="BMC Genomics">
        <title>Genome sequencing of 39 Akkermansia muciniphila isolates reveals its population structure, genomic and functional diverisity, and global distribution in mammalian gut microbiotas.</title>
        <authorList>
            <person name="Guo X."/>
            <person name="Li S."/>
            <person name="Zhang J."/>
            <person name="Wu F."/>
            <person name="Li X."/>
            <person name="Wu D."/>
            <person name="Zhang M."/>
            <person name="Ou Z."/>
            <person name="Jie Z."/>
            <person name="Yan Q."/>
            <person name="Li P."/>
            <person name="Yi J."/>
            <person name="Peng Y."/>
        </authorList>
    </citation>
    <scope>NUCLEOTIDE SEQUENCE [LARGE SCALE GENOMIC DNA]</scope>
    <source>
        <strain evidence="3 4">GP24</strain>
    </source>
</reference>
<organism evidence="3 4">
    <name type="scientific">Akkermansia muciniphila</name>
    <dbReference type="NCBI Taxonomy" id="239935"/>
    <lineage>
        <taxon>Bacteria</taxon>
        <taxon>Pseudomonadati</taxon>
        <taxon>Verrucomicrobiota</taxon>
        <taxon>Verrucomicrobiia</taxon>
        <taxon>Verrucomicrobiales</taxon>
        <taxon>Akkermansiaceae</taxon>
        <taxon>Akkermansia</taxon>
    </lineage>
</organism>
<accession>A0A2N8HBU6</accession>
<gene>
    <name evidence="3" type="ORF">CXU22_12010</name>
</gene>
<dbReference type="InterPro" id="IPR002142">
    <property type="entry name" value="Peptidase_S49"/>
</dbReference>
<dbReference type="InterPro" id="IPR033855">
    <property type="entry name" value="Protein_C"/>
</dbReference>
<dbReference type="Proteomes" id="UP000236000">
    <property type="component" value="Unassembled WGS sequence"/>
</dbReference>
<dbReference type="InterPro" id="IPR029045">
    <property type="entry name" value="ClpP/crotonase-like_dom_sf"/>
</dbReference>
<dbReference type="GO" id="GO:0008233">
    <property type="term" value="F:peptidase activity"/>
    <property type="evidence" value="ECO:0007669"/>
    <property type="project" value="InterPro"/>
</dbReference>
<dbReference type="PANTHER" id="PTHR42987:SF4">
    <property type="entry name" value="PROTEASE SOHB-RELATED"/>
    <property type="match status" value="1"/>
</dbReference>
<dbReference type="AlphaFoldDB" id="A0A2N8HBU6"/>
<dbReference type="Gene3D" id="3.90.226.10">
    <property type="entry name" value="2-enoyl-CoA Hydratase, Chain A, domain 1"/>
    <property type="match status" value="1"/>
</dbReference>
<evidence type="ECO:0000259" key="2">
    <source>
        <dbReference type="Pfam" id="PF01343"/>
    </source>
</evidence>
<evidence type="ECO:0000313" key="4">
    <source>
        <dbReference type="Proteomes" id="UP000236000"/>
    </source>
</evidence>
<feature type="domain" description="Peptidase S49" evidence="2">
    <location>
        <begin position="120"/>
        <end position="238"/>
    </location>
</feature>
<dbReference type="CDD" id="cd07022">
    <property type="entry name" value="S49_Sppa_36K_type"/>
    <property type="match status" value="1"/>
</dbReference>
<protein>
    <recommendedName>
        <fullName evidence="2">Peptidase S49 domain-containing protein</fullName>
    </recommendedName>
</protein>
<dbReference type="PANTHER" id="PTHR42987">
    <property type="entry name" value="PEPTIDASE S49"/>
    <property type="match status" value="1"/>
</dbReference>
<comment type="caution">
    <text evidence="3">The sequence shown here is derived from an EMBL/GenBank/DDBJ whole genome shotgun (WGS) entry which is preliminary data.</text>
</comment>
<dbReference type="RefSeq" id="WP_102715777.1">
    <property type="nucleotide sequence ID" value="NZ_PJKA01000013.1"/>
</dbReference>
<evidence type="ECO:0000313" key="3">
    <source>
        <dbReference type="EMBL" id="PNC17329.1"/>
    </source>
</evidence>
<dbReference type="SUPFAM" id="SSF52096">
    <property type="entry name" value="ClpP/crotonase"/>
    <property type="match status" value="1"/>
</dbReference>
<dbReference type="Pfam" id="PF01343">
    <property type="entry name" value="Peptidase_S49"/>
    <property type="match status" value="1"/>
</dbReference>